<protein>
    <recommendedName>
        <fullName evidence="3">Polysaccharide biosynthesis protein C-terminal domain-containing protein</fullName>
    </recommendedName>
</protein>
<dbReference type="EMBL" id="VSSQ01082287">
    <property type="protein sequence ID" value="MPN30971.1"/>
    <property type="molecule type" value="Genomic_DNA"/>
</dbReference>
<comment type="caution">
    <text evidence="2">The sequence shown here is derived from an EMBL/GenBank/DDBJ whole genome shotgun (WGS) entry which is preliminary data.</text>
</comment>
<reference evidence="2" key="1">
    <citation type="submission" date="2019-08" db="EMBL/GenBank/DDBJ databases">
        <authorList>
            <person name="Kucharzyk K."/>
            <person name="Murdoch R.W."/>
            <person name="Higgins S."/>
            <person name="Loffler F."/>
        </authorList>
    </citation>
    <scope>NUCLEOTIDE SEQUENCE</scope>
</reference>
<gene>
    <name evidence="2" type="ORF">SDC9_178442</name>
</gene>
<evidence type="ECO:0008006" key="3">
    <source>
        <dbReference type="Google" id="ProtNLM"/>
    </source>
</evidence>
<name>A0A645GVS1_9ZZZZ</name>
<keyword evidence="1" id="KW-1133">Transmembrane helix</keyword>
<keyword evidence="1" id="KW-0472">Membrane</keyword>
<evidence type="ECO:0000313" key="2">
    <source>
        <dbReference type="EMBL" id="MPN30971.1"/>
    </source>
</evidence>
<accession>A0A645GVS1</accession>
<dbReference type="AlphaFoldDB" id="A0A645GVS1"/>
<keyword evidence="1" id="KW-0812">Transmembrane</keyword>
<organism evidence="2">
    <name type="scientific">bioreactor metagenome</name>
    <dbReference type="NCBI Taxonomy" id="1076179"/>
    <lineage>
        <taxon>unclassified sequences</taxon>
        <taxon>metagenomes</taxon>
        <taxon>ecological metagenomes</taxon>
    </lineage>
</organism>
<evidence type="ECO:0000256" key="1">
    <source>
        <dbReference type="SAM" id="Phobius"/>
    </source>
</evidence>
<feature type="transmembrane region" description="Helical" evidence="1">
    <location>
        <begin position="6"/>
        <end position="32"/>
    </location>
</feature>
<proteinExistence type="predicted"/>
<sequence length="60" mass="6927">MCNTFVIAGGFIGLVIKGIVCVLTVNIFYLLLFYKTEEFKYIWGIVKPMLIKLRRKIALN</sequence>